<organism evidence="1">
    <name type="scientific">Siphoviridae sp. cttOT32</name>
    <dbReference type="NCBI Taxonomy" id="2826493"/>
    <lineage>
        <taxon>Viruses</taxon>
        <taxon>Duplodnaviria</taxon>
        <taxon>Heunggongvirae</taxon>
        <taxon>Uroviricota</taxon>
        <taxon>Caudoviricetes</taxon>
    </lineage>
</organism>
<dbReference type="EMBL" id="BK015694">
    <property type="protein sequence ID" value="DAE20430.1"/>
    <property type="molecule type" value="Genomic_DNA"/>
</dbReference>
<reference evidence="1" key="1">
    <citation type="journal article" date="2021" name="Proc. Natl. Acad. Sci. U.S.A.">
        <title>A Catalog of Tens of Thousands of Viruses from Human Metagenomes Reveals Hidden Associations with Chronic Diseases.</title>
        <authorList>
            <person name="Tisza M.J."/>
            <person name="Buck C.B."/>
        </authorList>
    </citation>
    <scope>NUCLEOTIDE SEQUENCE</scope>
    <source>
        <strain evidence="1">CttOT32</strain>
    </source>
</reference>
<proteinExistence type="predicted"/>
<name>A0A8S5QMF3_9CAUD</name>
<evidence type="ECO:0000313" key="1">
    <source>
        <dbReference type="EMBL" id="DAE20430.1"/>
    </source>
</evidence>
<sequence>MESMEHLFREQEMREQELAGIRTGRFKTALDRAEKAQYNMRVKIDKAEAERVMVYAERVPRSAKEITTITIYRKSEPERRVDLSRVEALRLIGELKEALKL</sequence>
<protein>
    <submittedName>
        <fullName evidence="1">Uncharacterized protein</fullName>
    </submittedName>
</protein>
<accession>A0A8S5QMF3</accession>